<dbReference type="KEGG" id="lali:LA20249_02695"/>
<dbReference type="GO" id="GO:0003677">
    <property type="term" value="F:DNA binding"/>
    <property type="evidence" value="ECO:0007669"/>
    <property type="project" value="UniProtKB-KW"/>
</dbReference>
<dbReference type="AlphaFoldDB" id="A0A2K9HPC1"/>
<dbReference type="SUPFAM" id="SSF46785">
    <property type="entry name" value="Winged helix' DNA-binding domain"/>
    <property type="match status" value="1"/>
</dbReference>
<keyword evidence="3" id="KW-0238">DNA-binding</keyword>
<dbReference type="RefSeq" id="WP_057739562.1">
    <property type="nucleotide sequence ID" value="NZ_AZDQ01000043.1"/>
</dbReference>
<evidence type="ECO:0000256" key="3">
    <source>
        <dbReference type="ARBA" id="ARBA00023125"/>
    </source>
</evidence>
<name>A0A2K9HPC1_9LACO</name>
<evidence type="ECO:0000256" key="4">
    <source>
        <dbReference type="ARBA" id="ARBA00023163"/>
    </source>
</evidence>
<evidence type="ECO:0000256" key="1">
    <source>
        <dbReference type="ARBA" id="ARBA00009437"/>
    </source>
</evidence>
<keyword evidence="2" id="KW-0805">Transcription regulation</keyword>
<proteinExistence type="inferred from homology"/>
<dbReference type="InterPro" id="IPR000847">
    <property type="entry name" value="LysR_HTH_N"/>
</dbReference>
<sequence length="288" mass="32874">MIDFYLLKTLVTFDEYGTLSKAAGHLGVTQPALTRSLKNLEENLGVQLFDRTPNRLYLTDTGKYAVQQAKRLIAANYKFTDKVKLFEQNQSVITIGANVPGPLIVIRSLNLDSIVVQKEQVQQDFEKVLNEEQVTCLLTNKSLETKQITSAFLGSERMAVNLTSENPLSKIDSLRFVDLAGNTFLCPQEIGFWKDIYESQIPDGKFIYQNQSTEYKELLSFSSMPFFTTNLTKLDPNWGKNLPDNRVLKPLMDASANQTFYISFLKRNQNRLKTLIQKVQDQWSTVDF</sequence>
<keyword evidence="4" id="KW-0804">Transcription</keyword>
<dbReference type="Pfam" id="PF00126">
    <property type="entry name" value="HTH_1"/>
    <property type="match status" value="1"/>
</dbReference>
<dbReference type="PRINTS" id="PR00039">
    <property type="entry name" value="HTHLYSR"/>
</dbReference>
<dbReference type="Gene3D" id="1.10.10.10">
    <property type="entry name" value="Winged helix-like DNA-binding domain superfamily/Winged helix DNA-binding domain"/>
    <property type="match status" value="1"/>
</dbReference>
<accession>A0A2K9HPC1</accession>
<gene>
    <name evidence="6" type="ORF">LA20249_02695</name>
</gene>
<keyword evidence="7" id="KW-1185">Reference proteome</keyword>
<evidence type="ECO:0000313" key="7">
    <source>
        <dbReference type="Proteomes" id="UP000234653"/>
    </source>
</evidence>
<dbReference type="Proteomes" id="UP000234653">
    <property type="component" value="Chromosome"/>
</dbReference>
<dbReference type="STRING" id="1423720.FC67_GL001817"/>
<dbReference type="InterPro" id="IPR036390">
    <property type="entry name" value="WH_DNA-bd_sf"/>
</dbReference>
<evidence type="ECO:0000256" key="2">
    <source>
        <dbReference type="ARBA" id="ARBA00023015"/>
    </source>
</evidence>
<protein>
    <submittedName>
        <fullName evidence="6">LysR family transcriptional regulator</fullName>
    </submittedName>
</protein>
<dbReference type="GO" id="GO:0003700">
    <property type="term" value="F:DNA-binding transcription factor activity"/>
    <property type="evidence" value="ECO:0007669"/>
    <property type="project" value="InterPro"/>
</dbReference>
<reference evidence="6 7" key="1">
    <citation type="submission" date="2016-12" db="EMBL/GenBank/DDBJ databases">
        <title>The whole genome sequencing and assembly of Lactobacillus alimentarius DSM 20249T strain.</title>
        <authorList>
            <person name="Lee Y.-J."/>
            <person name="Yi H."/>
            <person name="Bahn Y.-S."/>
            <person name="Kim J.F."/>
            <person name="Lee D.-W."/>
        </authorList>
    </citation>
    <scope>NUCLEOTIDE SEQUENCE [LARGE SCALE GENOMIC DNA]</scope>
    <source>
        <strain evidence="6 7">DSM 20249</strain>
    </source>
</reference>
<dbReference type="PROSITE" id="PS50931">
    <property type="entry name" value="HTH_LYSR"/>
    <property type="match status" value="1"/>
</dbReference>
<dbReference type="InterPro" id="IPR036388">
    <property type="entry name" value="WH-like_DNA-bd_sf"/>
</dbReference>
<dbReference type="EMBL" id="CP018867">
    <property type="protein sequence ID" value="AUI71172.1"/>
    <property type="molecule type" value="Genomic_DNA"/>
</dbReference>
<evidence type="ECO:0000313" key="6">
    <source>
        <dbReference type="EMBL" id="AUI71172.1"/>
    </source>
</evidence>
<organism evidence="6 7">
    <name type="scientific">Companilactobacillus alimentarius DSM 20249</name>
    <dbReference type="NCBI Taxonomy" id="1423720"/>
    <lineage>
        <taxon>Bacteria</taxon>
        <taxon>Bacillati</taxon>
        <taxon>Bacillota</taxon>
        <taxon>Bacilli</taxon>
        <taxon>Lactobacillales</taxon>
        <taxon>Lactobacillaceae</taxon>
        <taxon>Companilactobacillus</taxon>
    </lineage>
</organism>
<dbReference type="GO" id="GO:0032993">
    <property type="term" value="C:protein-DNA complex"/>
    <property type="evidence" value="ECO:0007669"/>
    <property type="project" value="TreeGrafter"/>
</dbReference>
<dbReference type="PANTHER" id="PTHR30346:SF0">
    <property type="entry name" value="HCA OPERON TRANSCRIPTIONAL ACTIVATOR HCAR"/>
    <property type="match status" value="1"/>
</dbReference>
<dbReference type="PANTHER" id="PTHR30346">
    <property type="entry name" value="TRANSCRIPTIONAL DUAL REGULATOR HCAR-RELATED"/>
    <property type="match status" value="1"/>
</dbReference>
<dbReference type="OrthoDB" id="79118at2"/>
<comment type="similarity">
    <text evidence="1">Belongs to the LysR transcriptional regulatory family.</text>
</comment>
<evidence type="ECO:0000259" key="5">
    <source>
        <dbReference type="PROSITE" id="PS50931"/>
    </source>
</evidence>
<feature type="domain" description="HTH lysR-type" evidence="5">
    <location>
        <begin position="2"/>
        <end position="59"/>
    </location>
</feature>